<dbReference type="Proteomes" id="UP000269265">
    <property type="component" value="Unassembled WGS sequence"/>
</dbReference>
<dbReference type="EMBL" id="RSED01000017">
    <property type="protein sequence ID" value="RRS02884.1"/>
    <property type="molecule type" value="Genomic_DNA"/>
</dbReference>
<dbReference type="InterPro" id="IPR021243">
    <property type="entry name" value="DUF2804"/>
</dbReference>
<evidence type="ECO:0000313" key="2">
    <source>
        <dbReference type="Proteomes" id="UP000269265"/>
    </source>
</evidence>
<dbReference type="Pfam" id="PF10974">
    <property type="entry name" value="DUF2804"/>
    <property type="match status" value="1"/>
</dbReference>
<comment type="caution">
    <text evidence="1">The sequence shown here is derived from an EMBL/GenBank/DDBJ whole genome shotgun (WGS) entry which is preliminary data.</text>
</comment>
<protein>
    <submittedName>
        <fullName evidence="1">DUF2804 domain-containing protein</fullName>
    </submittedName>
</protein>
<dbReference type="AlphaFoldDB" id="A0A426V7P3"/>
<evidence type="ECO:0000313" key="1">
    <source>
        <dbReference type="EMBL" id="RRS02884.1"/>
    </source>
</evidence>
<keyword evidence="2" id="KW-1185">Reference proteome</keyword>
<gene>
    <name evidence="1" type="ORF">EIP75_18145</name>
</gene>
<name>A0A426V7P3_9BURK</name>
<dbReference type="OrthoDB" id="5413160at2"/>
<reference evidence="1 2" key="1">
    <citation type="submission" date="2018-12" db="EMBL/GenBank/DDBJ databases">
        <title>The whole draft genome of Aquabacterium sp. SJQ9.</title>
        <authorList>
            <person name="Sun L."/>
            <person name="Gao X."/>
            <person name="Chen W."/>
            <person name="Huang K."/>
        </authorList>
    </citation>
    <scope>NUCLEOTIDE SEQUENCE [LARGE SCALE GENOMIC DNA]</scope>
    <source>
        <strain evidence="1 2">SJQ9</strain>
    </source>
</reference>
<dbReference type="PANTHER" id="PTHR35868">
    <property type="entry name" value="DUF2804 DOMAIN-CONTAINING PROTEIN-RELATED"/>
    <property type="match status" value="1"/>
</dbReference>
<proteinExistence type="predicted"/>
<sequence length="359" mass="38280">MDRAGAGTVAQAGLGQQESGKPVSLLARAPSSVLLPDGTAATGRYEGRIARLDWGGLAAADRRPFWWRTLRHKRWQYLGIGSQHLFVGLAIVDLGWGCTAFAYLFERGSRTLLADWSQDGIKGWSGAVSDAPVTGSRVHFRGPGARLSWQHDARSDSLHVHVAVPGLALEATVSLSDAPPLLLAIGPIGEAGDGLAHATQKTSALPVQGWAQAGGQRFDLANAVASLDSSHGLLAHCTAWQWACAHRPGLGFNLQAGYFGAHENALWLDGQLIPLGAARFDFDAADPLAPWRVRTDDGLLDLDFQPEGARGEQRNLGLVASRYVQPVGTFSGYVRASDGAAPRPVHDLLGVTEDHSSRW</sequence>
<accession>A0A426V7P3</accession>
<organism evidence="1 2">
    <name type="scientific">Aquabacterium soli</name>
    <dbReference type="NCBI Taxonomy" id="2493092"/>
    <lineage>
        <taxon>Bacteria</taxon>
        <taxon>Pseudomonadati</taxon>
        <taxon>Pseudomonadota</taxon>
        <taxon>Betaproteobacteria</taxon>
        <taxon>Burkholderiales</taxon>
        <taxon>Aquabacterium</taxon>
    </lineage>
</organism>
<dbReference type="PANTHER" id="PTHR35868:SF4">
    <property type="entry name" value="DUF2804 DOMAIN-CONTAINING PROTEIN"/>
    <property type="match status" value="1"/>
</dbReference>